<proteinExistence type="predicted"/>
<evidence type="ECO:0000313" key="1">
    <source>
        <dbReference type="EMBL" id="MBB4274664.1"/>
    </source>
</evidence>
<sequence>MKAFVLHENMTPEDFEVKDPASVSTDIFLEQEDKDEARRAHRNNQYFPVTDLSDI</sequence>
<organism evidence="1 2">
    <name type="scientific">Rhizobium mongolense</name>
    <dbReference type="NCBI Taxonomy" id="57676"/>
    <lineage>
        <taxon>Bacteria</taxon>
        <taxon>Pseudomonadati</taxon>
        <taxon>Pseudomonadota</taxon>
        <taxon>Alphaproteobacteria</taxon>
        <taxon>Hyphomicrobiales</taxon>
        <taxon>Rhizobiaceae</taxon>
        <taxon>Rhizobium/Agrobacterium group</taxon>
        <taxon>Rhizobium</taxon>
    </lineage>
</organism>
<dbReference type="EMBL" id="JACIGM010000004">
    <property type="protein sequence ID" value="MBB4274664.1"/>
    <property type="molecule type" value="Genomic_DNA"/>
</dbReference>
<protein>
    <submittedName>
        <fullName evidence="1">Uncharacterized protein</fullName>
    </submittedName>
</protein>
<accession>A0A7W6RLV2</accession>
<comment type="caution">
    <text evidence="1">The sequence shown here is derived from an EMBL/GenBank/DDBJ whole genome shotgun (WGS) entry which is preliminary data.</text>
</comment>
<name>A0A7W6RLV2_9HYPH</name>
<dbReference type="Proteomes" id="UP000533641">
    <property type="component" value="Unassembled WGS sequence"/>
</dbReference>
<reference evidence="1 2" key="1">
    <citation type="submission" date="2020-08" db="EMBL/GenBank/DDBJ databases">
        <title>Genomic Encyclopedia of Type Strains, Phase IV (KMG-V): Genome sequencing to study the core and pangenomes of soil and plant-associated prokaryotes.</title>
        <authorList>
            <person name="Whitman W."/>
        </authorList>
    </citation>
    <scope>NUCLEOTIDE SEQUENCE [LARGE SCALE GENOMIC DNA]</scope>
    <source>
        <strain evidence="1 2">SEMIA 402</strain>
    </source>
</reference>
<gene>
    <name evidence="1" type="ORF">GGE12_002440</name>
</gene>
<dbReference type="AlphaFoldDB" id="A0A7W6RLV2"/>
<evidence type="ECO:0000313" key="2">
    <source>
        <dbReference type="Proteomes" id="UP000533641"/>
    </source>
</evidence>
<dbReference type="RefSeq" id="WP_183925315.1">
    <property type="nucleotide sequence ID" value="NZ_JACIGM010000004.1"/>
</dbReference>